<name>Q7XPI6_ORYSJ</name>
<dbReference type="AlphaFoldDB" id="Q7XPI6"/>
<evidence type="ECO:0000259" key="1">
    <source>
        <dbReference type="Pfam" id="PF00078"/>
    </source>
</evidence>
<dbReference type="InterPro" id="IPR000477">
    <property type="entry name" value="RT_dom"/>
</dbReference>
<reference evidence="2" key="1">
    <citation type="journal article" date="2002" name="Nature">
        <title>Sequence and analysis of rice chromosome 4.</title>
        <authorList>
            <person name="Feng Q."/>
            <person name="Zhang Y."/>
            <person name="Hao P."/>
            <person name="Wang S."/>
            <person name="Fu G."/>
            <person name="Huang Y."/>
            <person name="Li Y."/>
            <person name="Zhu J."/>
            <person name="Liu Y."/>
            <person name="Hu X."/>
            <person name="Jia P."/>
            <person name="Zhang Y."/>
            <person name="Zhao Q."/>
            <person name="Ying K."/>
            <person name="Yu S."/>
            <person name="Tang Y."/>
            <person name="Weng Q."/>
            <person name="Zhang L."/>
            <person name="Lu Y."/>
            <person name="Mu J."/>
            <person name="Lu Y."/>
            <person name="Zhang L.S."/>
            <person name="Yu Z."/>
            <person name="Fan D."/>
            <person name="Liu X."/>
            <person name="Lu T."/>
            <person name="Li C."/>
            <person name="Wu Y."/>
            <person name="Sun T."/>
            <person name="Lei H."/>
            <person name="Li T."/>
            <person name="Hu H."/>
            <person name="Guan J."/>
            <person name="Wu M."/>
            <person name="Zhang R."/>
            <person name="Zhou B."/>
            <person name="Chen Z."/>
            <person name="Chen L."/>
            <person name="Jin Z."/>
            <person name="Wang R."/>
            <person name="Yin H."/>
            <person name="Cai Z."/>
            <person name="Ren S."/>
            <person name="Lv G."/>
            <person name="Gu W."/>
            <person name="Zhu G."/>
            <person name="Tu Y."/>
            <person name="Jia J."/>
            <person name="Zhang Y."/>
            <person name="Chen J."/>
            <person name="Kang H."/>
            <person name="Chen X."/>
            <person name="Shao C."/>
            <person name="Sun Y."/>
            <person name="Hu Q."/>
            <person name="Zhang X."/>
            <person name="Zhang W."/>
            <person name="Wang L."/>
            <person name="Ding C."/>
            <person name="Sheng H."/>
            <person name="Gu J."/>
            <person name="Chen S."/>
            <person name="Ni L."/>
            <person name="Zhu F."/>
            <person name="Chen W."/>
            <person name="Lan L."/>
            <person name="Lai Y."/>
            <person name="Cheng Z."/>
            <person name="Gu M."/>
            <person name="Jiang J."/>
            <person name="Li J."/>
            <person name="Hong G."/>
            <person name="Xue Y."/>
            <person name="Han B."/>
        </authorList>
    </citation>
    <scope>NUCLEOTIDE SEQUENCE [LARGE SCALE GENOMIC DNA]</scope>
</reference>
<dbReference type="EMBL" id="AL606652">
    <property type="protein sequence ID" value="CAE03601.2"/>
    <property type="molecule type" value="Genomic_DNA"/>
</dbReference>
<evidence type="ECO:0000313" key="2">
    <source>
        <dbReference type="EMBL" id="CAE03601.2"/>
    </source>
</evidence>
<sequence>MDDLIPHTQTAFIRGRNLHENFIFVKGLAQQFHRRKKDMILLKLDISKAFDTVSWSFLLEMLEFRGFGAGWRRCLSALLLTAETSILINGITSDPVIGVDLGQRRIGTRLREELRSKAIKDAGEAKPIQPFHVAQDGEWLGSAGLHRPSSDGPRRRPMAHGLRRCRQLACARTRAEKPYAATPVSRDSIGGGCRSAGPTRDFASARGSGSAGRVAASGWLGAGERALRKRRRNAHDAARQRGKFGFVKTESTRIHQQEDHVRVRIDEVAIIWSFSFE</sequence>
<protein>
    <submittedName>
        <fullName evidence="2">OSJNBb0004A17.3 protein</fullName>
    </submittedName>
</protein>
<dbReference type="MEROPS" id="C56.001"/>
<proteinExistence type="predicted"/>
<gene>
    <name evidence="2" type="primary">OSJNBb0004A17.3</name>
</gene>
<accession>Q7XPI6</accession>
<feature type="domain" description="Reverse transcriptase" evidence="1">
    <location>
        <begin position="4"/>
        <end position="71"/>
    </location>
</feature>
<dbReference type="Pfam" id="PF00078">
    <property type="entry name" value="RVT_1"/>
    <property type="match status" value="1"/>
</dbReference>
<dbReference type="PANTHER" id="PTHR19446">
    <property type="entry name" value="REVERSE TRANSCRIPTASES"/>
    <property type="match status" value="1"/>
</dbReference>
<organism evidence="2">
    <name type="scientific">Oryza sativa subsp. japonica</name>
    <name type="common">Rice</name>
    <dbReference type="NCBI Taxonomy" id="39947"/>
    <lineage>
        <taxon>Eukaryota</taxon>
        <taxon>Viridiplantae</taxon>
        <taxon>Streptophyta</taxon>
        <taxon>Embryophyta</taxon>
        <taxon>Tracheophyta</taxon>
        <taxon>Spermatophyta</taxon>
        <taxon>Magnoliopsida</taxon>
        <taxon>Liliopsida</taxon>
        <taxon>Poales</taxon>
        <taxon>Poaceae</taxon>
        <taxon>BOP clade</taxon>
        <taxon>Oryzoideae</taxon>
        <taxon>Oryzeae</taxon>
        <taxon>Oryzinae</taxon>
        <taxon>Oryza</taxon>
        <taxon>Oryza sativa</taxon>
    </lineage>
</organism>